<keyword evidence="2" id="KW-1133">Transmembrane helix</keyword>
<evidence type="ECO:0000256" key="2">
    <source>
        <dbReference type="SAM" id="Phobius"/>
    </source>
</evidence>
<evidence type="ECO:0000256" key="1">
    <source>
        <dbReference type="SAM" id="MobiDB-lite"/>
    </source>
</evidence>
<feature type="transmembrane region" description="Helical" evidence="2">
    <location>
        <begin position="75"/>
        <end position="93"/>
    </location>
</feature>
<organism evidence="3 4">
    <name type="scientific">Deinococcus grandis</name>
    <dbReference type="NCBI Taxonomy" id="57498"/>
    <lineage>
        <taxon>Bacteria</taxon>
        <taxon>Thermotogati</taxon>
        <taxon>Deinococcota</taxon>
        <taxon>Deinococci</taxon>
        <taxon>Deinococcales</taxon>
        <taxon>Deinococcaceae</taxon>
        <taxon>Deinococcus</taxon>
    </lineage>
</organism>
<dbReference type="OrthoDB" id="68504at2"/>
<dbReference type="RefSeq" id="WP_058977196.1">
    <property type="nucleotide sequence ID" value="NZ_BCMS01000001.1"/>
</dbReference>
<keyword evidence="4" id="KW-1185">Reference proteome</keyword>
<proteinExistence type="predicted"/>
<feature type="region of interest" description="Disordered" evidence="1">
    <location>
        <begin position="1"/>
        <end position="35"/>
    </location>
</feature>
<feature type="transmembrane region" description="Helical" evidence="2">
    <location>
        <begin position="46"/>
        <end position="63"/>
    </location>
</feature>
<accession>A0A124BRT3</accession>
<feature type="transmembrane region" description="Helical" evidence="2">
    <location>
        <begin position="137"/>
        <end position="157"/>
    </location>
</feature>
<reference evidence="4" key="1">
    <citation type="submission" date="2015-11" db="EMBL/GenBank/DDBJ databases">
        <title>Draft Genome Sequence of the Radioresistant Bacterium Deinococcus grandis, Isolated from Freshwater Fish in Japan.</title>
        <authorList>
            <person name="Satoh K."/>
            <person name="Onodera T."/>
            <person name="Omoso K."/>
            <person name="Takeda-Yano K."/>
            <person name="Katayama T."/>
            <person name="Oono Y."/>
            <person name="Narumi I."/>
        </authorList>
    </citation>
    <scope>NUCLEOTIDE SEQUENCE [LARGE SCALE GENOMIC DNA]</scope>
    <source>
        <strain evidence="4">ATCC 43672</strain>
    </source>
</reference>
<dbReference type="AlphaFoldDB" id="A0A124BRT3"/>
<keyword evidence="2" id="KW-0472">Membrane</keyword>
<dbReference type="EMBL" id="BCMS01000001">
    <property type="protein sequence ID" value="GAQ22201.1"/>
    <property type="molecule type" value="Genomic_DNA"/>
</dbReference>
<comment type="caution">
    <text evidence="3">The sequence shown here is derived from an EMBL/GenBank/DDBJ whole genome shotgun (WGS) entry which is preliminary data.</text>
</comment>
<feature type="transmembrane region" description="Helical" evidence="2">
    <location>
        <begin position="113"/>
        <end position="130"/>
    </location>
</feature>
<gene>
    <name evidence="3" type="ORF">DEIGR_102228</name>
</gene>
<name>A0A124BRT3_9DEIO</name>
<sequence length="212" mass="22618">MTAPDSAPAPQPTPPVTPAPAPTRTRRARRPRLPEFEPPRITPGRALAHLLGGLITLAALAYFQWTPGEWPVRLLTWVALTIIADEFDGWYGYVALLLGGLGYFSPVTPPEQWAVILPLVGGALAGVLLIKHSGGLFVLPFAAALYAGVIIGMGRFATKLDGSLTLPTNEAFQRTALIAMIIGLTVSAVRRVVSLILRARARRAQREAAASA</sequence>
<feature type="compositionally biased region" description="Pro residues" evidence="1">
    <location>
        <begin position="7"/>
        <end position="21"/>
    </location>
</feature>
<evidence type="ECO:0000313" key="3">
    <source>
        <dbReference type="EMBL" id="GAQ22201.1"/>
    </source>
</evidence>
<keyword evidence="2" id="KW-0812">Transmembrane</keyword>
<dbReference type="Proteomes" id="UP000056209">
    <property type="component" value="Unassembled WGS sequence"/>
</dbReference>
<evidence type="ECO:0000313" key="4">
    <source>
        <dbReference type="Proteomes" id="UP000056209"/>
    </source>
</evidence>
<feature type="transmembrane region" description="Helical" evidence="2">
    <location>
        <begin position="177"/>
        <end position="197"/>
    </location>
</feature>
<protein>
    <submittedName>
        <fullName evidence="3">Uncharacterized protein</fullName>
    </submittedName>
</protein>